<evidence type="ECO:0000313" key="1">
    <source>
        <dbReference type="EMBL" id="TVU86061.1"/>
    </source>
</evidence>
<comment type="caution">
    <text evidence="1">The sequence shown here is derived from an EMBL/GenBank/DDBJ whole genome shotgun (WGS) entry which is preliminary data.</text>
</comment>
<protein>
    <submittedName>
        <fullName evidence="1">Uncharacterized protein</fullName>
    </submittedName>
</protein>
<name>A0ABY3FI61_9GAMM</name>
<reference evidence="1 2" key="1">
    <citation type="submission" date="2019-07" db="EMBL/GenBank/DDBJ databases">
        <title>Diversity of Bacteria from Kongsfjorden, Arctic.</title>
        <authorList>
            <person name="Yu Y."/>
        </authorList>
    </citation>
    <scope>NUCLEOTIDE SEQUENCE [LARGE SCALE GENOMIC DNA]</scope>
    <source>
        <strain evidence="1 2">SM1927</strain>
    </source>
</reference>
<keyword evidence="2" id="KW-1185">Reference proteome</keyword>
<organism evidence="1 2">
    <name type="scientific">Pseudoalteromonas neustonica</name>
    <dbReference type="NCBI Taxonomy" id="1840331"/>
    <lineage>
        <taxon>Bacteria</taxon>
        <taxon>Pseudomonadati</taxon>
        <taxon>Pseudomonadota</taxon>
        <taxon>Gammaproteobacteria</taxon>
        <taxon>Alteromonadales</taxon>
        <taxon>Pseudoalteromonadaceae</taxon>
        <taxon>Pseudoalteromonas</taxon>
    </lineage>
</organism>
<dbReference type="EMBL" id="VNFF01000002">
    <property type="protein sequence ID" value="TVU86061.1"/>
    <property type="molecule type" value="Genomic_DNA"/>
</dbReference>
<dbReference type="RefSeq" id="WP_145233966.1">
    <property type="nucleotide sequence ID" value="NZ_VNFF01000002.1"/>
</dbReference>
<proteinExistence type="predicted"/>
<sequence length="146" mass="17266">MAITKEQWIKIENELAGTFGNVVFSVGDHKVSVQRQRKSESTTVLSVYIDDFIKGEWFNKKESRPVCLEQVWRKRSISLYKPNEIKRIQKTFGKRDSKKYYPKLHDKTEYFDCFFTTSKSLVRQFKRIENIKLELIGGVSYELLEA</sequence>
<dbReference type="Proteomes" id="UP000317938">
    <property type="component" value="Unassembled WGS sequence"/>
</dbReference>
<accession>A0ABY3FI61</accession>
<evidence type="ECO:0000313" key="2">
    <source>
        <dbReference type="Proteomes" id="UP000317938"/>
    </source>
</evidence>
<gene>
    <name evidence="1" type="ORF">FQP85_03020</name>
</gene>